<dbReference type="EMBL" id="PTRC01000011">
    <property type="protein sequence ID" value="PQA74404.1"/>
    <property type="molecule type" value="Genomic_DNA"/>
</dbReference>
<keyword evidence="4" id="KW-0410">Iron transport</keyword>
<evidence type="ECO:0000256" key="3">
    <source>
        <dbReference type="ARBA" id="ARBA00022448"/>
    </source>
</evidence>
<dbReference type="RefSeq" id="WP_104754857.1">
    <property type="nucleotide sequence ID" value="NZ_JBHEEO010000001.1"/>
</dbReference>
<feature type="signal peptide" evidence="6">
    <location>
        <begin position="1"/>
        <end position="35"/>
    </location>
</feature>
<evidence type="ECO:0000259" key="7">
    <source>
        <dbReference type="PROSITE" id="PS50983"/>
    </source>
</evidence>
<dbReference type="SUPFAM" id="SSF53807">
    <property type="entry name" value="Helical backbone' metal receptor"/>
    <property type="match status" value="1"/>
</dbReference>
<dbReference type="InterPro" id="IPR002491">
    <property type="entry name" value="ABC_transptr_periplasmic_BD"/>
</dbReference>
<evidence type="ECO:0000256" key="4">
    <source>
        <dbReference type="ARBA" id="ARBA00022496"/>
    </source>
</evidence>
<evidence type="ECO:0000256" key="2">
    <source>
        <dbReference type="ARBA" id="ARBA00008814"/>
    </source>
</evidence>
<reference evidence="8 9" key="1">
    <citation type="submission" date="2018-02" db="EMBL/GenBank/DDBJ databases">
        <title>Draft genome sequence of Ochrobactrum oryzae found in Brazil.</title>
        <authorList>
            <person name="Cerdeira L."/>
            <person name="Andrade F."/>
            <person name="Zacariotto T."/>
            <person name="Barbosa B."/>
            <person name="Santos S."/>
            <person name="Cassetari V."/>
            <person name="Lincopan N."/>
        </authorList>
    </citation>
    <scope>NUCLEOTIDE SEQUENCE [LARGE SCALE GENOMIC DNA]</scope>
    <source>
        <strain evidence="8 9">OA447</strain>
    </source>
</reference>
<gene>
    <name evidence="8" type="ORF">C3731_06340</name>
</gene>
<dbReference type="GO" id="GO:0030288">
    <property type="term" value="C:outer membrane-bounded periplasmic space"/>
    <property type="evidence" value="ECO:0007669"/>
    <property type="project" value="TreeGrafter"/>
</dbReference>
<sequence>MKGSNTMLNIAQQVTRLCGAAIVALGIAATATANAADLTIKHAQGETTVPASPAKVLVFDLGTLDNLDRLGVKVTGVPSGISFPEYLKKYQSDDYAKIGTLFEPDYEAVNAAEPDLIIVAGRSAAKYGELSKIAPTIDLTTNAKNFIADTEDNVEKLGQIFGKEAEAKAEAEKFDAALTALKEKAANKGTGLLILTSGGKISAYGPGSRFGVLHDSFGVKPAAPDLSIGNHGQPVSSEFILETNPDWLFVIDRDAAIGREGNSAKQVLDNELVRQTNAWQKDQLVYLNAQNWYLIGGGLSALHSTIDQLSQAFDKAK</sequence>
<dbReference type="PANTHER" id="PTHR30532:SF28">
    <property type="entry name" value="PETROBACTIN-BINDING PROTEIN YCLQ"/>
    <property type="match status" value="1"/>
</dbReference>
<proteinExistence type="inferred from homology"/>
<keyword evidence="3" id="KW-0813">Transport</keyword>
<dbReference type="InterPro" id="IPR033870">
    <property type="entry name" value="FatB"/>
</dbReference>
<evidence type="ECO:0000313" key="8">
    <source>
        <dbReference type="EMBL" id="PQA74404.1"/>
    </source>
</evidence>
<accession>A0A2S7J2C2</accession>
<keyword evidence="5 6" id="KW-0732">Signal</keyword>
<keyword evidence="4" id="KW-0406">Ion transport</keyword>
<comment type="similarity">
    <text evidence="2">Belongs to the bacterial solute-binding protein 8 family.</text>
</comment>
<comment type="caution">
    <text evidence="8">The sequence shown here is derived from an EMBL/GenBank/DDBJ whole genome shotgun (WGS) entry which is preliminary data.</text>
</comment>
<keyword evidence="4" id="KW-0408">Iron</keyword>
<evidence type="ECO:0000313" key="9">
    <source>
        <dbReference type="Proteomes" id="UP000238493"/>
    </source>
</evidence>
<feature type="chain" id="PRO_5015630397" evidence="6">
    <location>
        <begin position="36"/>
        <end position="317"/>
    </location>
</feature>
<evidence type="ECO:0000256" key="6">
    <source>
        <dbReference type="SAM" id="SignalP"/>
    </source>
</evidence>
<dbReference type="Pfam" id="PF01497">
    <property type="entry name" value="Peripla_BP_2"/>
    <property type="match status" value="1"/>
</dbReference>
<dbReference type="PANTHER" id="PTHR30532">
    <property type="entry name" value="IRON III DICITRATE-BINDING PERIPLASMIC PROTEIN"/>
    <property type="match status" value="1"/>
</dbReference>
<dbReference type="Proteomes" id="UP000238493">
    <property type="component" value="Unassembled WGS sequence"/>
</dbReference>
<feature type="domain" description="Fe/B12 periplasmic-binding" evidence="7">
    <location>
        <begin position="55"/>
        <end position="317"/>
    </location>
</feature>
<comment type="subcellular location">
    <subcellularLocation>
        <location evidence="1">Cell envelope</location>
    </subcellularLocation>
</comment>
<dbReference type="CDD" id="cd01140">
    <property type="entry name" value="FatB"/>
    <property type="match status" value="1"/>
</dbReference>
<dbReference type="GO" id="GO:1901678">
    <property type="term" value="P:iron coordination entity transport"/>
    <property type="evidence" value="ECO:0007669"/>
    <property type="project" value="UniProtKB-ARBA"/>
</dbReference>
<evidence type="ECO:0000256" key="1">
    <source>
        <dbReference type="ARBA" id="ARBA00004196"/>
    </source>
</evidence>
<dbReference type="AlphaFoldDB" id="A0A2S7J2C2"/>
<dbReference type="Gene3D" id="3.40.50.1980">
    <property type="entry name" value="Nitrogenase molybdenum iron protein domain"/>
    <property type="match status" value="2"/>
</dbReference>
<organism evidence="8 9">
    <name type="scientific">Brucella oryzae</name>
    <dbReference type="NCBI Taxonomy" id="335286"/>
    <lineage>
        <taxon>Bacteria</taxon>
        <taxon>Pseudomonadati</taxon>
        <taxon>Pseudomonadota</taxon>
        <taxon>Alphaproteobacteria</taxon>
        <taxon>Hyphomicrobiales</taxon>
        <taxon>Brucellaceae</taxon>
        <taxon>Brucella/Ochrobactrum group</taxon>
        <taxon>Brucella</taxon>
    </lineage>
</organism>
<dbReference type="PROSITE" id="PS50983">
    <property type="entry name" value="FE_B12_PBP"/>
    <property type="match status" value="1"/>
</dbReference>
<name>A0A2S7J2C2_9HYPH</name>
<keyword evidence="9" id="KW-1185">Reference proteome</keyword>
<protein>
    <submittedName>
        <fullName evidence="8">Iron ABC transporter substrate-binding protein</fullName>
    </submittedName>
</protein>
<dbReference type="OrthoDB" id="63946at2"/>
<evidence type="ECO:0000256" key="5">
    <source>
        <dbReference type="ARBA" id="ARBA00022729"/>
    </source>
</evidence>
<dbReference type="InterPro" id="IPR051313">
    <property type="entry name" value="Bact_iron-sidero_bind"/>
</dbReference>